<sequence length="242" mass="27487">MKLYLEIVIQTFLAFFTILFVTRLLGRQQISQLTFYEYVNGITFGSIAATLATDLDGRTMQHFIGLVLFGLLTGIFSFIALKNRSFRKVVEGEPVLVIQNGKILEKNLNRIRYSIDDLNVLLRQNDCLSAEVVDYGILESNGKLSTIKKPEENTVTLKDLNIIAKAETIPTEIIIGGQIIYENLKKRKLNGKDLMNKLIAFGVKRTDEVMYATIDTNGKMYVDKYNDQLKDVVDFSENNKNI</sequence>
<feature type="transmembrane region" description="Helical" evidence="7">
    <location>
        <begin position="7"/>
        <end position="26"/>
    </location>
</feature>
<comment type="similarity">
    <text evidence="2">Belongs to the UPF0702 family.</text>
</comment>
<evidence type="ECO:0000259" key="8">
    <source>
        <dbReference type="Pfam" id="PF04239"/>
    </source>
</evidence>
<feature type="transmembrane region" description="Helical" evidence="7">
    <location>
        <begin position="33"/>
        <end position="51"/>
    </location>
</feature>
<reference evidence="9 10" key="1">
    <citation type="submission" date="2019-03" db="EMBL/GenBank/DDBJ databases">
        <title>Genomic Encyclopedia of Type Strains, Phase IV (KMG-IV): sequencing the most valuable type-strain genomes for metagenomic binning, comparative biology and taxonomic classification.</title>
        <authorList>
            <person name="Goeker M."/>
        </authorList>
    </citation>
    <scope>NUCLEOTIDE SEQUENCE [LARGE SCALE GENOMIC DNA]</scope>
    <source>
        <strain evidence="9 10">DSM 102940</strain>
    </source>
</reference>
<evidence type="ECO:0000313" key="10">
    <source>
        <dbReference type="Proteomes" id="UP000294919"/>
    </source>
</evidence>
<proteinExistence type="inferred from homology"/>
<evidence type="ECO:0000256" key="1">
    <source>
        <dbReference type="ARBA" id="ARBA00004651"/>
    </source>
</evidence>
<evidence type="ECO:0000256" key="2">
    <source>
        <dbReference type="ARBA" id="ARBA00006448"/>
    </source>
</evidence>
<feature type="domain" description="YetF C-terminal" evidence="8">
    <location>
        <begin position="82"/>
        <end position="179"/>
    </location>
</feature>
<dbReference type="Pfam" id="PF04239">
    <property type="entry name" value="DUF421"/>
    <property type="match status" value="1"/>
</dbReference>
<dbReference type="OrthoDB" id="9778331at2"/>
<evidence type="ECO:0000256" key="6">
    <source>
        <dbReference type="ARBA" id="ARBA00023136"/>
    </source>
</evidence>
<dbReference type="InterPro" id="IPR023090">
    <property type="entry name" value="UPF0702_alpha/beta_dom_sf"/>
</dbReference>
<comment type="subcellular location">
    <subcellularLocation>
        <location evidence="1">Cell membrane</location>
        <topology evidence="1">Multi-pass membrane protein</topology>
    </subcellularLocation>
</comment>
<dbReference type="AlphaFoldDB" id="A0A4R2KUX2"/>
<dbReference type="PANTHER" id="PTHR34582">
    <property type="entry name" value="UPF0702 TRANSMEMBRANE PROTEIN YCAP"/>
    <property type="match status" value="1"/>
</dbReference>
<dbReference type="Proteomes" id="UP000294919">
    <property type="component" value="Unassembled WGS sequence"/>
</dbReference>
<gene>
    <name evidence="9" type="ORF">EV214_11017</name>
</gene>
<evidence type="ECO:0000256" key="3">
    <source>
        <dbReference type="ARBA" id="ARBA00022475"/>
    </source>
</evidence>
<dbReference type="PANTHER" id="PTHR34582:SF7">
    <property type="entry name" value="UPF0702 TRANSMEMBRANE PROTEIN YDFS"/>
    <property type="match status" value="1"/>
</dbReference>
<keyword evidence="3" id="KW-1003">Cell membrane</keyword>
<organism evidence="9 10">
    <name type="scientific">Marinisporobacter balticus</name>
    <dbReference type="NCBI Taxonomy" id="2018667"/>
    <lineage>
        <taxon>Bacteria</taxon>
        <taxon>Bacillati</taxon>
        <taxon>Bacillota</taxon>
        <taxon>Clostridia</taxon>
        <taxon>Peptostreptococcales</taxon>
        <taxon>Thermotaleaceae</taxon>
        <taxon>Marinisporobacter</taxon>
    </lineage>
</organism>
<protein>
    <submittedName>
        <fullName evidence="9">Uncharacterized membrane protein YcaP (DUF421 family)</fullName>
    </submittedName>
</protein>
<evidence type="ECO:0000256" key="7">
    <source>
        <dbReference type="SAM" id="Phobius"/>
    </source>
</evidence>
<keyword evidence="5 7" id="KW-1133">Transmembrane helix</keyword>
<accession>A0A4R2KUX2</accession>
<dbReference type="Gene3D" id="3.30.240.20">
    <property type="entry name" value="bsu07140 like domains"/>
    <property type="match status" value="2"/>
</dbReference>
<evidence type="ECO:0000256" key="4">
    <source>
        <dbReference type="ARBA" id="ARBA00022692"/>
    </source>
</evidence>
<evidence type="ECO:0000313" key="9">
    <source>
        <dbReference type="EMBL" id="TCO74946.1"/>
    </source>
</evidence>
<dbReference type="GO" id="GO:0005886">
    <property type="term" value="C:plasma membrane"/>
    <property type="evidence" value="ECO:0007669"/>
    <property type="project" value="UniProtKB-SubCell"/>
</dbReference>
<evidence type="ECO:0000256" key="5">
    <source>
        <dbReference type="ARBA" id="ARBA00022989"/>
    </source>
</evidence>
<comment type="caution">
    <text evidence="9">The sequence shown here is derived from an EMBL/GenBank/DDBJ whole genome shotgun (WGS) entry which is preliminary data.</text>
</comment>
<name>A0A4R2KUX2_9FIRM</name>
<feature type="transmembrane region" description="Helical" evidence="7">
    <location>
        <begin position="63"/>
        <end position="81"/>
    </location>
</feature>
<keyword evidence="10" id="KW-1185">Reference proteome</keyword>
<keyword evidence="6 7" id="KW-0472">Membrane</keyword>
<keyword evidence="4 7" id="KW-0812">Transmembrane</keyword>
<dbReference type="RefSeq" id="WP_132244779.1">
    <property type="nucleotide sequence ID" value="NZ_SLWV01000010.1"/>
</dbReference>
<dbReference type="InterPro" id="IPR007353">
    <property type="entry name" value="DUF421"/>
</dbReference>
<dbReference type="EMBL" id="SLWV01000010">
    <property type="protein sequence ID" value="TCO74946.1"/>
    <property type="molecule type" value="Genomic_DNA"/>
</dbReference>